<name>A0A7S0RX95_9CHLO</name>
<sequence length="104" mass="12094">MSQADDFLPETPTPPHDAQPIELIIFYGETYGIEEDEVRTNIVELNDLDYSNNQRRKDMYHLMSVWAGVRGKKNRKPLPTYAVDAVREMWPNEEGVSYMGFKPE</sequence>
<evidence type="ECO:0000313" key="1">
    <source>
        <dbReference type="EMBL" id="CAD8689422.1"/>
    </source>
</evidence>
<protein>
    <submittedName>
        <fullName evidence="1">Uncharacterized protein</fullName>
    </submittedName>
</protein>
<dbReference type="AlphaFoldDB" id="A0A7S0RX95"/>
<accession>A0A7S0RX95</accession>
<reference evidence="1" key="1">
    <citation type="submission" date="2021-01" db="EMBL/GenBank/DDBJ databases">
        <authorList>
            <person name="Corre E."/>
            <person name="Pelletier E."/>
            <person name="Niang G."/>
            <person name="Scheremetjew M."/>
            <person name="Finn R."/>
            <person name="Kale V."/>
            <person name="Holt S."/>
            <person name="Cochrane G."/>
            <person name="Meng A."/>
            <person name="Brown T."/>
            <person name="Cohen L."/>
        </authorList>
    </citation>
    <scope>NUCLEOTIDE SEQUENCE</scope>
    <source>
        <strain evidence="1">CCMP722</strain>
    </source>
</reference>
<organism evidence="1">
    <name type="scientific">Pyramimonas obovata</name>
    <dbReference type="NCBI Taxonomy" id="1411642"/>
    <lineage>
        <taxon>Eukaryota</taxon>
        <taxon>Viridiplantae</taxon>
        <taxon>Chlorophyta</taxon>
        <taxon>Pyramimonadophyceae</taxon>
        <taxon>Pyramimonadales</taxon>
        <taxon>Pyramimonadaceae</taxon>
        <taxon>Pyramimonas</taxon>
        <taxon>Pyramimonas incertae sedis</taxon>
    </lineage>
</organism>
<dbReference type="EMBL" id="HBFA01038185">
    <property type="protein sequence ID" value="CAD8689422.1"/>
    <property type="molecule type" value="Transcribed_RNA"/>
</dbReference>
<proteinExistence type="predicted"/>
<gene>
    <name evidence="1" type="ORF">POBO1169_LOCUS19108</name>
</gene>